<keyword evidence="1" id="KW-0732">Signal</keyword>
<organism evidence="2 3">
    <name type="scientific">Choiromyces venosus 120613-1</name>
    <dbReference type="NCBI Taxonomy" id="1336337"/>
    <lineage>
        <taxon>Eukaryota</taxon>
        <taxon>Fungi</taxon>
        <taxon>Dikarya</taxon>
        <taxon>Ascomycota</taxon>
        <taxon>Pezizomycotina</taxon>
        <taxon>Pezizomycetes</taxon>
        <taxon>Pezizales</taxon>
        <taxon>Tuberaceae</taxon>
        <taxon>Choiromyces</taxon>
    </lineage>
</organism>
<gene>
    <name evidence="2" type="ORF">L873DRAFT_1786513</name>
</gene>
<protein>
    <submittedName>
        <fullName evidence="2">Uncharacterized protein</fullName>
    </submittedName>
</protein>
<evidence type="ECO:0000313" key="3">
    <source>
        <dbReference type="Proteomes" id="UP000276215"/>
    </source>
</evidence>
<name>A0A3N4K767_9PEZI</name>
<accession>A0A3N4K767</accession>
<evidence type="ECO:0000256" key="1">
    <source>
        <dbReference type="SAM" id="SignalP"/>
    </source>
</evidence>
<keyword evidence="3" id="KW-1185">Reference proteome</keyword>
<feature type="chain" id="PRO_5018316592" evidence="1">
    <location>
        <begin position="23"/>
        <end position="114"/>
    </location>
</feature>
<sequence>MSSAVGPRQLLLLLLTAQLNHIFPPSISRHHLKASSSLPRKKYFLLTKARSFLRSEAFPFPTDTGSLSPDHMLRFQGVRVRPDPLSDAKRDPSDWIPLPRQTCPVRLPTDVLID</sequence>
<dbReference type="AlphaFoldDB" id="A0A3N4K767"/>
<evidence type="ECO:0000313" key="2">
    <source>
        <dbReference type="EMBL" id="RPB04281.1"/>
    </source>
</evidence>
<dbReference type="Proteomes" id="UP000276215">
    <property type="component" value="Unassembled WGS sequence"/>
</dbReference>
<feature type="signal peptide" evidence="1">
    <location>
        <begin position="1"/>
        <end position="22"/>
    </location>
</feature>
<reference evidence="2 3" key="1">
    <citation type="journal article" date="2018" name="Nat. Ecol. Evol.">
        <title>Pezizomycetes genomes reveal the molecular basis of ectomycorrhizal truffle lifestyle.</title>
        <authorList>
            <person name="Murat C."/>
            <person name="Payen T."/>
            <person name="Noel B."/>
            <person name="Kuo A."/>
            <person name="Morin E."/>
            <person name="Chen J."/>
            <person name="Kohler A."/>
            <person name="Krizsan K."/>
            <person name="Balestrini R."/>
            <person name="Da Silva C."/>
            <person name="Montanini B."/>
            <person name="Hainaut M."/>
            <person name="Levati E."/>
            <person name="Barry K.W."/>
            <person name="Belfiori B."/>
            <person name="Cichocki N."/>
            <person name="Clum A."/>
            <person name="Dockter R.B."/>
            <person name="Fauchery L."/>
            <person name="Guy J."/>
            <person name="Iotti M."/>
            <person name="Le Tacon F."/>
            <person name="Lindquist E.A."/>
            <person name="Lipzen A."/>
            <person name="Malagnac F."/>
            <person name="Mello A."/>
            <person name="Molinier V."/>
            <person name="Miyauchi S."/>
            <person name="Poulain J."/>
            <person name="Riccioni C."/>
            <person name="Rubini A."/>
            <person name="Sitrit Y."/>
            <person name="Splivallo R."/>
            <person name="Traeger S."/>
            <person name="Wang M."/>
            <person name="Zifcakova L."/>
            <person name="Wipf D."/>
            <person name="Zambonelli A."/>
            <person name="Paolocci F."/>
            <person name="Nowrousian M."/>
            <person name="Ottonello S."/>
            <person name="Baldrian P."/>
            <person name="Spatafora J.W."/>
            <person name="Henrissat B."/>
            <person name="Nagy L.G."/>
            <person name="Aury J.M."/>
            <person name="Wincker P."/>
            <person name="Grigoriev I.V."/>
            <person name="Bonfante P."/>
            <person name="Martin F.M."/>
        </authorList>
    </citation>
    <scope>NUCLEOTIDE SEQUENCE [LARGE SCALE GENOMIC DNA]</scope>
    <source>
        <strain evidence="2 3">120613-1</strain>
    </source>
</reference>
<proteinExistence type="predicted"/>
<dbReference type="EMBL" id="ML120359">
    <property type="protein sequence ID" value="RPB04281.1"/>
    <property type="molecule type" value="Genomic_DNA"/>
</dbReference>